<name>A0A8J2BMY2_9BACT</name>
<evidence type="ECO:0000313" key="2">
    <source>
        <dbReference type="Proteomes" id="UP000663859"/>
    </source>
</evidence>
<organism evidence="1 2">
    <name type="scientific">Candidatus Methylacidithermus pantelleriae</name>
    <dbReference type="NCBI Taxonomy" id="2744239"/>
    <lineage>
        <taxon>Bacteria</taxon>
        <taxon>Pseudomonadati</taxon>
        <taxon>Verrucomicrobiota</taxon>
        <taxon>Methylacidiphilae</taxon>
        <taxon>Methylacidiphilales</taxon>
        <taxon>Methylacidiphilaceae</taxon>
        <taxon>Candidatus Methylacidithermus</taxon>
    </lineage>
</organism>
<gene>
    <name evidence="1" type="ORF">MPNT_110040</name>
</gene>
<dbReference type="EMBL" id="CAJNOB010000003">
    <property type="protein sequence ID" value="CAF0691971.1"/>
    <property type="molecule type" value="Genomic_DNA"/>
</dbReference>
<comment type="caution">
    <text evidence="1">The sequence shown here is derived from an EMBL/GenBank/DDBJ whole genome shotgun (WGS) entry which is preliminary data.</text>
</comment>
<proteinExistence type="predicted"/>
<accession>A0A8J2BMY2</accession>
<dbReference type="Proteomes" id="UP000663859">
    <property type="component" value="Unassembled WGS sequence"/>
</dbReference>
<evidence type="ECO:0000313" key="1">
    <source>
        <dbReference type="EMBL" id="CAF0691971.1"/>
    </source>
</evidence>
<keyword evidence="2" id="KW-1185">Reference proteome</keyword>
<sequence>MPEKTVDGFVQLEDEIFKKPCRRIPGARFGSSSGANPLWDLAGEA</sequence>
<protein>
    <submittedName>
        <fullName evidence="1">Uncharacterized protein</fullName>
    </submittedName>
</protein>
<reference evidence="1" key="1">
    <citation type="submission" date="2021-02" db="EMBL/GenBank/DDBJ databases">
        <authorList>
            <person name="Cremers G."/>
            <person name="Picone N."/>
        </authorList>
    </citation>
    <scope>NUCLEOTIDE SEQUENCE</scope>
    <source>
        <strain evidence="1">PQ17</strain>
    </source>
</reference>
<dbReference type="AlphaFoldDB" id="A0A8J2BMY2"/>